<dbReference type="CDD" id="cd00538">
    <property type="entry name" value="PA"/>
    <property type="match status" value="1"/>
</dbReference>
<evidence type="ECO:0000313" key="2">
    <source>
        <dbReference type="EMBL" id="KAF4745321.1"/>
    </source>
</evidence>
<dbReference type="SUPFAM" id="SSF52025">
    <property type="entry name" value="PA domain"/>
    <property type="match status" value="1"/>
</dbReference>
<feature type="non-terminal residue" evidence="2">
    <location>
        <position position="213"/>
    </location>
</feature>
<dbReference type="EMBL" id="JABANM010006818">
    <property type="protein sequence ID" value="KAF4745321.1"/>
    <property type="molecule type" value="Genomic_DNA"/>
</dbReference>
<gene>
    <name evidence="2" type="ORF">FOZ62_017212</name>
</gene>
<dbReference type="Gene3D" id="3.50.30.30">
    <property type="match status" value="1"/>
</dbReference>
<feature type="domain" description="PA" evidence="1">
    <location>
        <begin position="50"/>
        <end position="108"/>
    </location>
</feature>
<protein>
    <recommendedName>
        <fullName evidence="1">PA domain-containing protein</fullName>
    </recommendedName>
</protein>
<dbReference type="AlphaFoldDB" id="A0A7J6TKA8"/>
<proteinExistence type="predicted"/>
<dbReference type="Proteomes" id="UP000574390">
    <property type="component" value="Unassembled WGS sequence"/>
</dbReference>
<evidence type="ECO:0000313" key="3">
    <source>
        <dbReference type="Proteomes" id="UP000574390"/>
    </source>
</evidence>
<evidence type="ECO:0000259" key="1">
    <source>
        <dbReference type="Pfam" id="PF02225"/>
    </source>
</evidence>
<reference evidence="2 3" key="1">
    <citation type="submission" date="2020-04" db="EMBL/GenBank/DDBJ databases">
        <title>Perkinsus olseni comparative genomics.</title>
        <authorList>
            <person name="Bogema D.R."/>
        </authorList>
    </citation>
    <scope>NUCLEOTIDE SEQUENCE [LARGE SCALE GENOMIC DNA]</scope>
    <source>
        <strain evidence="2">ATCC PRA-205</strain>
    </source>
</reference>
<comment type="caution">
    <text evidence="2">The sequence shown here is derived from an EMBL/GenBank/DDBJ whole genome shotgun (WGS) entry which is preliminary data.</text>
</comment>
<dbReference type="Pfam" id="PF02225">
    <property type="entry name" value="PA"/>
    <property type="match status" value="1"/>
</dbReference>
<feature type="non-terminal residue" evidence="2">
    <location>
        <position position="1"/>
    </location>
</feature>
<organism evidence="2 3">
    <name type="scientific">Perkinsus olseni</name>
    <name type="common">Perkinsus atlanticus</name>
    <dbReference type="NCBI Taxonomy" id="32597"/>
    <lineage>
        <taxon>Eukaryota</taxon>
        <taxon>Sar</taxon>
        <taxon>Alveolata</taxon>
        <taxon>Perkinsozoa</taxon>
        <taxon>Perkinsea</taxon>
        <taxon>Perkinsida</taxon>
        <taxon>Perkinsidae</taxon>
        <taxon>Perkinsus</taxon>
    </lineage>
</organism>
<dbReference type="InterPro" id="IPR003137">
    <property type="entry name" value="PA_domain"/>
</dbReference>
<name>A0A7J6TKA8_PEROL</name>
<sequence length="213" mass="22862">LETDSVLPPRCCISYSSARSLKVGMYASGAYWIAFNELGLIILPQGIPWIAVARRGNCFFQNKTVNAQAAGASGLIVVNAKSSAMVRWMDGMPDAEMPLIPTALVGYEGESLMTVNDAAANDFSVSDPQQIILTKPGPPDDKIRTRIAFVCDETFRSADVKATSTCRPGDGVTLNRPAEAPRPAIVKEVMGGGMLKVDTIEDDGVTQRRGRII</sequence>
<accession>A0A7J6TKA8</accession>
<dbReference type="InterPro" id="IPR046450">
    <property type="entry name" value="PA_dom_sf"/>
</dbReference>